<keyword evidence="3" id="KW-1133">Transmembrane helix</keyword>
<feature type="repeat" description="PPR" evidence="2">
    <location>
        <begin position="146"/>
        <end position="176"/>
    </location>
</feature>
<dbReference type="PROSITE" id="PS51375">
    <property type="entry name" value="PPR"/>
    <property type="match status" value="4"/>
</dbReference>
<dbReference type="GeneID" id="103714693"/>
<dbReference type="InterPro" id="IPR046960">
    <property type="entry name" value="PPR_At4g14850-like_plant"/>
</dbReference>
<dbReference type="Pfam" id="PF13041">
    <property type="entry name" value="PPR_2"/>
    <property type="match status" value="2"/>
</dbReference>
<sequence>MTSAIPQPLGALSSRKPLSLSSVDRTQWSPPQCVVSWTASIARVARRGLLLDAAFAFSGMLSAGVQPNHVTLVTLLSACADFPSSSYALPLGRALHAHALKCRPVPSRCGGVHDPLVLATALVDLYAKCGRADLARGVFERMPVKNLVSCNTMIAGYMRNGDVDQAISMFNEMPNRDRVSWTAVIDGCVKNGLLDEALEHFREMQLFKIDPDYVTLIAVIAVCADLGALAQGLWVHRYAMRRDFRNNVRLGNSLIDLYSRCGRVDFAHQLFERMPKRTLVSWNSMIVGFASNGCCREALEHFDMMRRAGFEPDGVSFTGVLTACSHAGLVDEGFMYYDLMRKDYEIPVRVEHYGCVVDLLGRAGRLEEAMHVVEGMPMRPNDVVLGSLLAACRMHGDVWLAERLMGYLVELEPECDSNYVLLSNMYAAIGRWEGVGEVRNKMKAIGIKKRPGFSQVEVNCDVHEFVAGDRSHPQSDDIYQMLNLLGLQMKLNGYDPQATMDIPWACE</sequence>
<dbReference type="PANTHER" id="PTHR47926:SF510">
    <property type="entry name" value="PENTATRICOPEPTIDE REPEAT-CONTAINING PROTEIN"/>
    <property type="match status" value="1"/>
</dbReference>
<protein>
    <submittedName>
        <fullName evidence="5">Pentatricopeptide repeat-containing protein At1g05750, chloroplastic</fullName>
    </submittedName>
</protein>
<proteinExistence type="predicted"/>
<keyword evidence="4" id="KW-1185">Reference proteome</keyword>
<dbReference type="RefSeq" id="XP_008800272.2">
    <property type="nucleotide sequence ID" value="XM_008802050.4"/>
</dbReference>
<keyword evidence="3" id="KW-0472">Membrane</keyword>
<feature type="repeat" description="PPR" evidence="2">
    <location>
        <begin position="278"/>
        <end position="312"/>
    </location>
</feature>
<keyword evidence="1" id="KW-0677">Repeat</keyword>
<dbReference type="GO" id="GO:0003723">
    <property type="term" value="F:RNA binding"/>
    <property type="evidence" value="ECO:0007669"/>
    <property type="project" value="InterPro"/>
</dbReference>
<dbReference type="InterPro" id="IPR046848">
    <property type="entry name" value="E_motif"/>
</dbReference>
<evidence type="ECO:0000256" key="3">
    <source>
        <dbReference type="SAM" id="Phobius"/>
    </source>
</evidence>
<dbReference type="OrthoDB" id="185373at2759"/>
<dbReference type="FunFam" id="1.25.40.10:FF:000184">
    <property type="entry name" value="Pentatricopeptide repeat-containing protein, chloroplastic"/>
    <property type="match status" value="1"/>
</dbReference>
<dbReference type="InterPro" id="IPR046849">
    <property type="entry name" value="E2_motif"/>
</dbReference>
<dbReference type="AlphaFoldDB" id="A0A8B7CJ58"/>
<dbReference type="KEGG" id="pda:103714693"/>
<dbReference type="InterPro" id="IPR011990">
    <property type="entry name" value="TPR-like_helical_dom_sf"/>
</dbReference>
<feature type="repeat" description="PPR" evidence="2">
    <location>
        <begin position="247"/>
        <end position="277"/>
    </location>
</feature>
<dbReference type="Pfam" id="PF01535">
    <property type="entry name" value="PPR"/>
    <property type="match status" value="3"/>
</dbReference>
<accession>A0A8B7CJ58</accession>
<dbReference type="Gene3D" id="1.25.40.10">
    <property type="entry name" value="Tetratricopeptide repeat domain"/>
    <property type="match status" value="3"/>
</dbReference>
<gene>
    <name evidence="5" type="primary">LOC103714693</name>
</gene>
<dbReference type="FunFam" id="1.25.40.10:FF:000348">
    <property type="entry name" value="Pentatricopeptide repeat-containing protein chloroplastic"/>
    <property type="match status" value="1"/>
</dbReference>
<dbReference type="PANTHER" id="PTHR47926">
    <property type="entry name" value="PENTATRICOPEPTIDE REPEAT-CONTAINING PROTEIN"/>
    <property type="match status" value="1"/>
</dbReference>
<keyword evidence="3" id="KW-0812">Transmembrane</keyword>
<evidence type="ECO:0000313" key="4">
    <source>
        <dbReference type="Proteomes" id="UP000228380"/>
    </source>
</evidence>
<reference evidence="5" key="2">
    <citation type="submission" date="2025-08" db="UniProtKB">
        <authorList>
            <consortium name="RefSeq"/>
        </authorList>
    </citation>
    <scope>IDENTIFICATION</scope>
    <source>
        <tissue evidence="5">Young leaves</tissue>
    </source>
</reference>
<dbReference type="Proteomes" id="UP000228380">
    <property type="component" value="Chromosome 6"/>
</dbReference>
<dbReference type="InterPro" id="IPR002885">
    <property type="entry name" value="PPR_rpt"/>
</dbReference>
<evidence type="ECO:0000256" key="2">
    <source>
        <dbReference type="PROSITE-ProRule" id="PRU00708"/>
    </source>
</evidence>
<reference evidence="4" key="1">
    <citation type="journal article" date="2019" name="Nat. Commun.">
        <title>Genome-wide association mapping of date palm fruit traits.</title>
        <authorList>
            <person name="Hazzouri K.M."/>
            <person name="Gros-Balthazard M."/>
            <person name="Flowers J.M."/>
            <person name="Copetti D."/>
            <person name="Lemansour A."/>
            <person name="Lebrun M."/>
            <person name="Masmoudi K."/>
            <person name="Ferrand S."/>
            <person name="Dhar M.I."/>
            <person name="Fresquez Z.A."/>
            <person name="Rosas U."/>
            <person name="Zhang J."/>
            <person name="Talag J."/>
            <person name="Lee S."/>
            <person name="Kudrna D."/>
            <person name="Powell R.F."/>
            <person name="Leitch I.J."/>
            <person name="Krueger R.R."/>
            <person name="Wing R.A."/>
            <person name="Amiri K.M.A."/>
            <person name="Purugganan M.D."/>
        </authorList>
    </citation>
    <scope>NUCLEOTIDE SEQUENCE [LARGE SCALE GENOMIC DNA]</scope>
    <source>
        <strain evidence="4">cv. Khalas</strain>
    </source>
</reference>
<organism evidence="4 5">
    <name type="scientific">Phoenix dactylifera</name>
    <name type="common">Date palm</name>
    <dbReference type="NCBI Taxonomy" id="42345"/>
    <lineage>
        <taxon>Eukaryota</taxon>
        <taxon>Viridiplantae</taxon>
        <taxon>Streptophyta</taxon>
        <taxon>Embryophyta</taxon>
        <taxon>Tracheophyta</taxon>
        <taxon>Spermatophyta</taxon>
        <taxon>Magnoliopsida</taxon>
        <taxon>Liliopsida</taxon>
        <taxon>Arecaceae</taxon>
        <taxon>Coryphoideae</taxon>
        <taxon>Phoeniceae</taxon>
        <taxon>Phoenix</taxon>
    </lineage>
</organism>
<dbReference type="GO" id="GO:0009451">
    <property type="term" value="P:RNA modification"/>
    <property type="evidence" value="ECO:0007669"/>
    <property type="project" value="InterPro"/>
</dbReference>
<dbReference type="NCBIfam" id="TIGR00756">
    <property type="entry name" value="PPR"/>
    <property type="match status" value="5"/>
</dbReference>
<feature type="repeat" description="PPR" evidence="2">
    <location>
        <begin position="177"/>
        <end position="211"/>
    </location>
</feature>
<evidence type="ECO:0000313" key="5">
    <source>
        <dbReference type="RefSeq" id="XP_008800272.2"/>
    </source>
</evidence>
<dbReference type="Pfam" id="PF20430">
    <property type="entry name" value="Eplus_motif"/>
    <property type="match status" value="1"/>
</dbReference>
<name>A0A8B7CJ58_PHODC</name>
<evidence type="ECO:0000256" key="1">
    <source>
        <dbReference type="ARBA" id="ARBA00022737"/>
    </source>
</evidence>
<dbReference type="Pfam" id="PF20431">
    <property type="entry name" value="E_motif"/>
    <property type="match status" value="1"/>
</dbReference>
<feature type="transmembrane region" description="Helical" evidence="3">
    <location>
        <begin position="213"/>
        <end position="235"/>
    </location>
</feature>